<dbReference type="AlphaFoldDB" id="A0AA38CS43"/>
<dbReference type="SMART" id="SM00717">
    <property type="entry name" value="SANT"/>
    <property type="match status" value="3"/>
</dbReference>
<dbReference type="CDD" id="cd00167">
    <property type="entry name" value="SANT"/>
    <property type="match status" value="3"/>
</dbReference>
<evidence type="ECO:0000313" key="10">
    <source>
        <dbReference type="EMBL" id="KAH9301683.1"/>
    </source>
</evidence>
<keyword evidence="3" id="KW-0805">Transcription regulation</keyword>
<evidence type="ECO:0000256" key="3">
    <source>
        <dbReference type="ARBA" id="ARBA00023015"/>
    </source>
</evidence>
<feature type="region of interest" description="Disordered" evidence="7">
    <location>
        <begin position="629"/>
        <end position="658"/>
    </location>
</feature>
<dbReference type="Pfam" id="PF00249">
    <property type="entry name" value="Myb_DNA-binding"/>
    <property type="match status" value="3"/>
</dbReference>
<dbReference type="InterPro" id="IPR050560">
    <property type="entry name" value="MYB_TF"/>
</dbReference>
<feature type="domain" description="HTH myb-type" evidence="9">
    <location>
        <begin position="78"/>
        <end position="124"/>
    </location>
</feature>
<keyword evidence="2" id="KW-0677">Repeat</keyword>
<feature type="region of interest" description="Disordered" evidence="7">
    <location>
        <begin position="724"/>
        <end position="743"/>
    </location>
</feature>
<evidence type="ECO:0000259" key="8">
    <source>
        <dbReference type="PROSITE" id="PS50090"/>
    </source>
</evidence>
<dbReference type="FunFam" id="1.10.10.60:FF:000016">
    <property type="entry name" value="Transcriptional activator Myb isoform A"/>
    <property type="match status" value="1"/>
</dbReference>
<evidence type="ECO:0000259" key="9">
    <source>
        <dbReference type="PROSITE" id="PS51294"/>
    </source>
</evidence>
<dbReference type="Proteomes" id="UP000824469">
    <property type="component" value="Unassembled WGS sequence"/>
</dbReference>
<feature type="region of interest" description="Disordered" evidence="7">
    <location>
        <begin position="1"/>
        <end position="86"/>
    </location>
</feature>
<comment type="subcellular location">
    <subcellularLocation>
        <location evidence="1">Nucleus</location>
    </subcellularLocation>
</comment>
<feature type="domain" description="Myb-like" evidence="8">
    <location>
        <begin position="73"/>
        <end position="124"/>
    </location>
</feature>
<dbReference type="EMBL" id="JAHRHJ020000009">
    <property type="protein sequence ID" value="KAH9301683.1"/>
    <property type="molecule type" value="Genomic_DNA"/>
</dbReference>
<evidence type="ECO:0000256" key="7">
    <source>
        <dbReference type="SAM" id="MobiDB-lite"/>
    </source>
</evidence>
<feature type="compositionally biased region" description="Low complexity" evidence="7">
    <location>
        <begin position="42"/>
        <end position="58"/>
    </location>
</feature>
<evidence type="ECO:0000256" key="2">
    <source>
        <dbReference type="ARBA" id="ARBA00022737"/>
    </source>
</evidence>
<sequence>AVGRPGKQLEGSERTCLPEEEEEEEEEEEMAGAGAKSKRRNGASTSSLSLSDSGDSTALNKLPPVHGRTSGPTRRSSKGGWTPEEDEILRRAVQSYKGKNWKKIAEFFPDRTDVQCLHRWQKVLNPDLIKGPWTKEEDDKIVELVKKYGSKKWSVISQSLPGRIGKQCRERWHNHLNPEIKKDAWSQQEELALIRSHQIYGNKWAEIAKFLPGRTDNAIKNHWNSSIKKKLDSYLASGLPIQLPELSGVQPVMVPAFSTAAETSSDVALAGTVTDQPFACSQESVSRSGNLTGSREVADTSTLQLGENNSAIQKAINQKSLDGEMKDVARHSLPLSFETDGSSLMGRNDIIEFYDAGRCEVAIPAATYQMNDYAESVITSSVFSVGSLREVSNSTNNLPNCVASSSMSFQGGGSPYDVENKSSSSLPYKYPFSSCSDMAMTSPTLCASALSASWASLGTGAPDIHLNCFVGNKKAVCSPGKPVATLDNCFSNSNEIRHICLPPVQNFKCYNQGEMSCSAVQSLTSNVNMKIGLDIEAGNPDAPLQNPNSEALFYEPPRLSTWDIPFVNCDLVNSCGYLQQEFSPLGVRQMIISSVNCFTPPCYPWASTFTEKSPESILKSAAKSFTGTPSILRKRPRDVSTPIQTNQNEKTDDRMRGHDNFSTPGSLVKKHSDFLRSPGDMSCGYCAKDCVTRAGRFQNERSALVSPQYCLKSKHSTAVKPMEKQLEHATDATKESDPDYRSCPSAKEDIGGWESDVQHGNRGLDSTSCKTFDRDCTSRTMIKTEHGTNLHNVQSFGVLVEQNLNGQQMCPTNGDDPLKVGNSNASTVISKSLDGRSMGLSGKSRVSESDIEMCTTEFSSSPCNISHIMMTANFGSSTIMASSNPIHYAFDVDWLSNISDVDNLTVGGSAAGLDKGLSSPVGLKKSWNLDRSLLVQKNAADAVLEEMGIFVNQDDDALGLIRHLNEQNASAFLEAEEILSIDPVKDPPSLISQLAPTVKDMVAEDESSCKENIFSLDVNFGGESLSPFSTCFS</sequence>
<feature type="compositionally biased region" description="Basic and acidic residues" evidence="7">
    <location>
        <begin position="649"/>
        <end position="658"/>
    </location>
</feature>
<dbReference type="PROSITE" id="PS50090">
    <property type="entry name" value="MYB_LIKE"/>
    <property type="match status" value="3"/>
</dbReference>
<dbReference type="SUPFAM" id="SSF46689">
    <property type="entry name" value="Homeodomain-like"/>
    <property type="match status" value="2"/>
</dbReference>
<dbReference type="GO" id="GO:0000978">
    <property type="term" value="F:RNA polymerase II cis-regulatory region sequence-specific DNA binding"/>
    <property type="evidence" value="ECO:0007669"/>
    <property type="project" value="TreeGrafter"/>
</dbReference>
<evidence type="ECO:0000256" key="6">
    <source>
        <dbReference type="ARBA" id="ARBA00023242"/>
    </source>
</evidence>
<accession>A0AA38CS43</accession>
<name>A0AA38CS43_TAXCH</name>
<keyword evidence="4" id="KW-0238">DNA-binding</keyword>
<comment type="caution">
    <text evidence="10">The sequence shown here is derived from an EMBL/GenBank/DDBJ whole genome shotgun (WGS) entry which is preliminary data.</text>
</comment>
<feature type="non-terminal residue" evidence="10">
    <location>
        <position position="1"/>
    </location>
</feature>
<dbReference type="InterPro" id="IPR017930">
    <property type="entry name" value="Myb_dom"/>
</dbReference>
<dbReference type="Gene3D" id="1.10.10.60">
    <property type="entry name" value="Homeodomain-like"/>
    <property type="match status" value="3"/>
</dbReference>
<dbReference type="PROSITE" id="PS51294">
    <property type="entry name" value="HTH_MYB"/>
    <property type="match status" value="3"/>
</dbReference>
<reference evidence="10 11" key="1">
    <citation type="journal article" date="2021" name="Nat. Plants">
        <title>The Taxus genome provides insights into paclitaxel biosynthesis.</title>
        <authorList>
            <person name="Xiong X."/>
            <person name="Gou J."/>
            <person name="Liao Q."/>
            <person name="Li Y."/>
            <person name="Zhou Q."/>
            <person name="Bi G."/>
            <person name="Li C."/>
            <person name="Du R."/>
            <person name="Wang X."/>
            <person name="Sun T."/>
            <person name="Guo L."/>
            <person name="Liang H."/>
            <person name="Lu P."/>
            <person name="Wu Y."/>
            <person name="Zhang Z."/>
            <person name="Ro D.K."/>
            <person name="Shang Y."/>
            <person name="Huang S."/>
            <person name="Yan J."/>
        </authorList>
    </citation>
    <scope>NUCLEOTIDE SEQUENCE [LARGE SCALE GENOMIC DNA]</scope>
    <source>
        <strain evidence="10">Ta-2019</strain>
    </source>
</reference>
<feature type="domain" description="HTH myb-type" evidence="9">
    <location>
        <begin position="125"/>
        <end position="180"/>
    </location>
</feature>
<keyword evidence="5" id="KW-0804">Transcription</keyword>
<dbReference type="PANTHER" id="PTHR45614">
    <property type="entry name" value="MYB PROTEIN-RELATED"/>
    <property type="match status" value="1"/>
</dbReference>
<feature type="domain" description="Myb-like" evidence="8">
    <location>
        <begin position="177"/>
        <end position="227"/>
    </location>
</feature>
<gene>
    <name evidence="10" type="ORF">KI387_013266</name>
</gene>
<evidence type="ECO:0000313" key="11">
    <source>
        <dbReference type="Proteomes" id="UP000824469"/>
    </source>
</evidence>
<proteinExistence type="predicted"/>
<organism evidence="10 11">
    <name type="scientific">Taxus chinensis</name>
    <name type="common">Chinese yew</name>
    <name type="synonym">Taxus wallichiana var. chinensis</name>
    <dbReference type="NCBI Taxonomy" id="29808"/>
    <lineage>
        <taxon>Eukaryota</taxon>
        <taxon>Viridiplantae</taxon>
        <taxon>Streptophyta</taxon>
        <taxon>Embryophyta</taxon>
        <taxon>Tracheophyta</taxon>
        <taxon>Spermatophyta</taxon>
        <taxon>Pinopsida</taxon>
        <taxon>Pinidae</taxon>
        <taxon>Conifers II</taxon>
        <taxon>Cupressales</taxon>
        <taxon>Taxaceae</taxon>
        <taxon>Taxus</taxon>
    </lineage>
</organism>
<evidence type="ECO:0000256" key="5">
    <source>
        <dbReference type="ARBA" id="ARBA00023163"/>
    </source>
</evidence>
<evidence type="ECO:0000256" key="1">
    <source>
        <dbReference type="ARBA" id="ARBA00004123"/>
    </source>
</evidence>
<dbReference type="InterPro" id="IPR009057">
    <property type="entry name" value="Homeodomain-like_sf"/>
</dbReference>
<protein>
    <submittedName>
        <fullName evidence="10">Uncharacterized protein</fullName>
    </submittedName>
</protein>
<feature type="non-terminal residue" evidence="10">
    <location>
        <position position="1033"/>
    </location>
</feature>
<feature type="domain" description="HTH myb-type" evidence="9">
    <location>
        <begin position="181"/>
        <end position="231"/>
    </location>
</feature>
<dbReference type="FunFam" id="1.10.10.60:FF:000010">
    <property type="entry name" value="Transcriptional activator Myb isoform A"/>
    <property type="match status" value="1"/>
</dbReference>
<keyword evidence="11" id="KW-1185">Reference proteome</keyword>
<feature type="compositionally biased region" description="Acidic residues" evidence="7">
    <location>
        <begin position="18"/>
        <end position="30"/>
    </location>
</feature>
<dbReference type="GO" id="GO:0005634">
    <property type="term" value="C:nucleus"/>
    <property type="evidence" value="ECO:0007669"/>
    <property type="project" value="UniProtKB-SubCell"/>
</dbReference>
<dbReference type="PANTHER" id="PTHR45614:SF232">
    <property type="entry name" value="TRANSCRIPTION FACTOR MYB3R-2"/>
    <property type="match status" value="1"/>
</dbReference>
<evidence type="ECO:0000256" key="4">
    <source>
        <dbReference type="ARBA" id="ARBA00023125"/>
    </source>
</evidence>
<dbReference type="FunFam" id="1.10.10.60:FF:000324">
    <property type="entry name" value="Transcription factor MYB3R-2"/>
    <property type="match status" value="1"/>
</dbReference>
<dbReference type="GO" id="GO:0000981">
    <property type="term" value="F:DNA-binding transcription factor activity, RNA polymerase II-specific"/>
    <property type="evidence" value="ECO:0007669"/>
    <property type="project" value="TreeGrafter"/>
</dbReference>
<feature type="domain" description="Myb-like" evidence="8">
    <location>
        <begin position="125"/>
        <end position="176"/>
    </location>
</feature>
<dbReference type="InterPro" id="IPR001005">
    <property type="entry name" value="SANT/Myb"/>
</dbReference>
<dbReference type="OMA" id="CHANDYL"/>
<keyword evidence="6" id="KW-0539">Nucleus</keyword>